<dbReference type="GO" id="GO:0003677">
    <property type="term" value="F:DNA binding"/>
    <property type="evidence" value="ECO:0007669"/>
    <property type="project" value="UniProtKB-KW"/>
</dbReference>
<dbReference type="InterPro" id="IPR000843">
    <property type="entry name" value="HTH_LacI"/>
</dbReference>
<name>A0ABZ1BXK9_9FIRM</name>
<sequence length="366" mass="39823">MVTLADIARRLGVSTMTVSRALNGRDGVSEELRRRVLEEAERLGYSKNLLSVALRRGKTRTVGLCVFDLSFPYANELVREVDHLARAAGYEVLVNCSHGDAKEERENVEAFLRRRVDGMLIVPVASGHNVQFFKRLAHRGVPLVFVDRYLAGCPVDYVATDNIQGGFLATSHLLELGHRKIAFVPGPEIDCIAVQDRLVGAERALAPYGDGANLTVLQPQRPVPRPEDNGYEAVRDYLRGGGRSEGGRLTAVFAVNDSVAMGVVAALREHGVRVPEEMSVVGFDDISMAKYFQPPLTTIRQDAQGIGQSSIRMLLELMDGRRPSGRRLLLEPVLVERATTAPVAGSGAEASGASGHRSSTEAVTQR</sequence>
<feature type="region of interest" description="Disordered" evidence="4">
    <location>
        <begin position="341"/>
        <end position="366"/>
    </location>
</feature>
<evidence type="ECO:0000313" key="6">
    <source>
        <dbReference type="EMBL" id="WRP17545.1"/>
    </source>
</evidence>
<dbReference type="RefSeq" id="WP_324716815.1">
    <property type="nucleotide sequence ID" value="NZ_CP141615.1"/>
</dbReference>
<evidence type="ECO:0000256" key="3">
    <source>
        <dbReference type="ARBA" id="ARBA00023163"/>
    </source>
</evidence>
<feature type="domain" description="HTH lacI-type" evidence="5">
    <location>
        <begin position="2"/>
        <end position="56"/>
    </location>
</feature>
<evidence type="ECO:0000259" key="5">
    <source>
        <dbReference type="PROSITE" id="PS50932"/>
    </source>
</evidence>
<evidence type="ECO:0000256" key="1">
    <source>
        <dbReference type="ARBA" id="ARBA00023015"/>
    </source>
</evidence>
<keyword evidence="1" id="KW-0805">Transcription regulation</keyword>
<dbReference type="SUPFAM" id="SSF53822">
    <property type="entry name" value="Periplasmic binding protein-like I"/>
    <property type="match status" value="1"/>
</dbReference>
<dbReference type="PROSITE" id="PS50932">
    <property type="entry name" value="HTH_LACI_2"/>
    <property type="match status" value="1"/>
</dbReference>
<proteinExistence type="predicted"/>
<evidence type="ECO:0000256" key="2">
    <source>
        <dbReference type="ARBA" id="ARBA00023125"/>
    </source>
</evidence>
<dbReference type="SUPFAM" id="SSF47413">
    <property type="entry name" value="lambda repressor-like DNA-binding domains"/>
    <property type="match status" value="1"/>
</dbReference>
<dbReference type="Pfam" id="PF00356">
    <property type="entry name" value="LacI"/>
    <property type="match status" value="1"/>
</dbReference>
<dbReference type="InterPro" id="IPR010982">
    <property type="entry name" value="Lambda_DNA-bd_dom_sf"/>
</dbReference>
<evidence type="ECO:0000313" key="7">
    <source>
        <dbReference type="Proteomes" id="UP001332192"/>
    </source>
</evidence>
<dbReference type="Pfam" id="PF13377">
    <property type="entry name" value="Peripla_BP_3"/>
    <property type="match status" value="1"/>
</dbReference>
<reference evidence="6 7" key="1">
    <citation type="journal article" date="2024" name="Front. Microbiol.">
        <title>Novel thermophilic genera Geochorda gen. nov. and Carboxydochorda gen. nov. from the deep terrestrial subsurface reveal the ecophysiological diversity in the class Limnochordia.</title>
        <authorList>
            <person name="Karnachuk O.V."/>
            <person name="Lukina A.P."/>
            <person name="Avakyan M.R."/>
            <person name="Kadnikov V.V."/>
            <person name="Begmatov S."/>
            <person name="Beletsky A.V."/>
            <person name="Vlasova K.G."/>
            <person name="Novikov A.A."/>
            <person name="Shcherbakova V.A."/>
            <person name="Mardanov A.V."/>
            <person name="Ravin N.V."/>
        </authorList>
    </citation>
    <scope>NUCLEOTIDE SEQUENCE [LARGE SCALE GENOMIC DNA]</scope>
    <source>
        <strain evidence="6 7">L945</strain>
    </source>
</reference>
<gene>
    <name evidence="6" type="ORF">U7230_00560</name>
</gene>
<dbReference type="Proteomes" id="UP001332192">
    <property type="component" value="Chromosome"/>
</dbReference>
<organism evidence="6 7">
    <name type="scientific">Carboxydichorda subterranea</name>
    <dbReference type="NCBI Taxonomy" id="3109565"/>
    <lineage>
        <taxon>Bacteria</taxon>
        <taxon>Bacillati</taxon>
        <taxon>Bacillota</taxon>
        <taxon>Limnochordia</taxon>
        <taxon>Limnochordales</taxon>
        <taxon>Geochordaceae</taxon>
        <taxon>Carboxydichorda</taxon>
    </lineage>
</organism>
<dbReference type="Gene3D" id="3.40.50.2300">
    <property type="match status" value="2"/>
</dbReference>
<evidence type="ECO:0000256" key="4">
    <source>
        <dbReference type="SAM" id="MobiDB-lite"/>
    </source>
</evidence>
<accession>A0ABZ1BXK9</accession>
<dbReference type="Gene3D" id="1.10.260.40">
    <property type="entry name" value="lambda repressor-like DNA-binding domains"/>
    <property type="match status" value="1"/>
</dbReference>
<dbReference type="InterPro" id="IPR028082">
    <property type="entry name" value="Peripla_BP_I"/>
</dbReference>
<dbReference type="EMBL" id="CP141615">
    <property type="protein sequence ID" value="WRP17545.1"/>
    <property type="molecule type" value="Genomic_DNA"/>
</dbReference>
<dbReference type="CDD" id="cd06267">
    <property type="entry name" value="PBP1_LacI_sugar_binding-like"/>
    <property type="match status" value="1"/>
</dbReference>
<dbReference type="CDD" id="cd01392">
    <property type="entry name" value="HTH_LacI"/>
    <property type="match status" value="1"/>
</dbReference>
<keyword evidence="7" id="KW-1185">Reference proteome</keyword>
<feature type="compositionally biased region" description="Low complexity" evidence="4">
    <location>
        <begin position="344"/>
        <end position="357"/>
    </location>
</feature>
<dbReference type="PANTHER" id="PTHR30146">
    <property type="entry name" value="LACI-RELATED TRANSCRIPTIONAL REPRESSOR"/>
    <property type="match status" value="1"/>
</dbReference>
<dbReference type="InterPro" id="IPR046335">
    <property type="entry name" value="LacI/GalR-like_sensor"/>
</dbReference>
<keyword evidence="3" id="KW-0804">Transcription</keyword>
<protein>
    <submittedName>
        <fullName evidence="6">LacI family DNA-binding transcriptional regulator</fullName>
    </submittedName>
</protein>
<dbReference type="SMART" id="SM00354">
    <property type="entry name" value="HTH_LACI"/>
    <property type="match status" value="1"/>
</dbReference>
<keyword evidence="2 6" id="KW-0238">DNA-binding</keyword>
<dbReference type="PANTHER" id="PTHR30146:SF109">
    <property type="entry name" value="HTH-TYPE TRANSCRIPTIONAL REGULATOR GALS"/>
    <property type="match status" value="1"/>
</dbReference>